<evidence type="ECO:0000256" key="7">
    <source>
        <dbReference type="SAM" id="MobiDB-lite"/>
    </source>
</evidence>
<dbReference type="PROSITE" id="PS50858">
    <property type="entry name" value="BSD"/>
    <property type="match status" value="2"/>
</dbReference>
<comment type="similarity">
    <text evidence="2">Belongs to the TFB1 family.</text>
</comment>
<dbReference type="Pfam" id="PF08567">
    <property type="entry name" value="PH_TFIIH"/>
    <property type="match status" value="1"/>
</dbReference>
<organism evidence="9 10">
    <name type="scientific">Wickerhamomyces mucosus</name>
    <dbReference type="NCBI Taxonomy" id="1378264"/>
    <lineage>
        <taxon>Eukaryota</taxon>
        <taxon>Fungi</taxon>
        <taxon>Dikarya</taxon>
        <taxon>Ascomycota</taxon>
        <taxon>Saccharomycotina</taxon>
        <taxon>Saccharomycetes</taxon>
        <taxon>Phaffomycetales</taxon>
        <taxon>Wickerhamomycetaceae</taxon>
        <taxon>Wickerhamomyces</taxon>
    </lineage>
</organism>
<evidence type="ECO:0000256" key="2">
    <source>
        <dbReference type="ARBA" id="ARBA00009448"/>
    </source>
</evidence>
<dbReference type="GO" id="GO:0006351">
    <property type="term" value="P:DNA-templated transcription"/>
    <property type="evidence" value="ECO:0007669"/>
    <property type="project" value="InterPro"/>
</dbReference>
<dbReference type="Pfam" id="PF03909">
    <property type="entry name" value="BSD"/>
    <property type="match status" value="2"/>
</dbReference>
<feature type="domain" description="BSD" evidence="8">
    <location>
        <begin position="132"/>
        <end position="185"/>
    </location>
</feature>
<accession>A0A9P8TF66</accession>
<dbReference type="Gene3D" id="2.30.29.30">
    <property type="entry name" value="Pleckstrin-homology domain (PH domain)/Phosphotyrosine-binding domain (PTB)"/>
    <property type="match status" value="1"/>
</dbReference>
<evidence type="ECO:0000256" key="3">
    <source>
        <dbReference type="ARBA" id="ARBA00022737"/>
    </source>
</evidence>
<keyword evidence="10" id="KW-1185">Reference proteome</keyword>
<evidence type="ECO:0000313" key="10">
    <source>
        <dbReference type="Proteomes" id="UP000769528"/>
    </source>
</evidence>
<dbReference type="SUPFAM" id="SSF50729">
    <property type="entry name" value="PH domain-like"/>
    <property type="match status" value="1"/>
</dbReference>
<dbReference type="SMART" id="SM00751">
    <property type="entry name" value="BSD"/>
    <property type="match status" value="2"/>
</dbReference>
<feature type="region of interest" description="Disordered" evidence="7">
    <location>
        <begin position="304"/>
        <end position="323"/>
    </location>
</feature>
<keyword evidence="4" id="KW-0805">Transcription regulation</keyword>
<keyword evidence="5" id="KW-0804">Transcription</keyword>
<name>A0A9P8TF66_9ASCO</name>
<evidence type="ECO:0000256" key="6">
    <source>
        <dbReference type="ARBA" id="ARBA00023242"/>
    </source>
</evidence>
<dbReference type="Proteomes" id="UP000769528">
    <property type="component" value="Unassembled WGS sequence"/>
</dbReference>
<reference evidence="9" key="1">
    <citation type="journal article" date="2021" name="Open Biol.">
        <title>Shared evolutionary footprints suggest mitochondrial oxidative damage underlies multiple complex I losses in fungi.</title>
        <authorList>
            <person name="Schikora-Tamarit M.A."/>
            <person name="Marcet-Houben M."/>
            <person name="Nosek J."/>
            <person name="Gabaldon T."/>
        </authorList>
    </citation>
    <scope>NUCLEOTIDE SEQUENCE</scope>
    <source>
        <strain evidence="9">CBS6341</strain>
    </source>
</reference>
<evidence type="ECO:0000256" key="4">
    <source>
        <dbReference type="ARBA" id="ARBA00023015"/>
    </source>
</evidence>
<reference evidence="9" key="2">
    <citation type="submission" date="2021-01" db="EMBL/GenBank/DDBJ databases">
        <authorList>
            <person name="Schikora-Tamarit M.A."/>
        </authorList>
    </citation>
    <scope>NUCLEOTIDE SEQUENCE</scope>
    <source>
        <strain evidence="9">CBS6341</strain>
    </source>
</reference>
<dbReference type="InterPro" id="IPR035925">
    <property type="entry name" value="BSD_dom_sf"/>
</dbReference>
<dbReference type="CDD" id="cd13229">
    <property type="entry name" value="PH_TFIIH"/>
    <property type="match status" value="1"/>
</dbReference>
<protein>
    <recommendedName>
        <fullName evidence="8">BSD domain-containing protein</fullName>
    </recommendedName>
</protein>
<dbReference type="GO" id="GO:0000439">
    <property type="term" value="C:transcription factor TFIIH core complex"/>
    <property type="evidence" value="ECO:0007669"/>
    <property type="project" value="InterPro"/>
</dbReference>
<evidence type="ECO:0000313" key="9">
    <source>
        <dbReference type="EMBL" id="KAH3676355.1"/>
    </source>
</evidence>
<dbReference type="PANTHER" id="PTHR12856">
    <property type="entry name" value="TRANSCRIPTION INITIATION FACTOR IIH-RELATED"/>
    <property type="match status" value="1"/>
</dbReference>
<comment type="caution">
    <text evidence="9">The sequence shown here is derived from an EMBL/GenBank/DDBJ whole genome shotgun (WGS) entry which is preliminary data.</text>
</comment>
<dbReference type="AlphaFoldDB" id="A0A9P8TF66"/>
<gene>
    <name evidence="9" type="ORF">WICMUC_001986</name>
</gene>
<dbReference type="GO" id="GO:0006289">
    <property type="term" value="P:nucleotide-excision repair"/>
    <property type="evidence" value="ECO:0007669"/>
    <property type="project" value="InterPro"/>
</dbReference>
<dbReference type="InterPro" id="IPR013876">
    <property type="entry name" value="TFIIH_BTF_p62_N"/>
</dbReference>
<dbReference type="OrthoDB" id="360521at2759"/>
<feature type="domain" description="BSD" evidence="8">
    <location>
        <begin position="207"/>
        <end position="258"/>
    </location>
</feature>
<dbReference type="InterPro" id="IPR027079">
    <property type="entry name" value="Tfb1/GTF2H1"/>
</dbReference>
<dbReference type="SUPFAM" id="SSF140383">
    <property type="entry name" value="BSD domain-like"/>
    <property type="match status" value="1"/>
</dbReference>
<evidence type="ECO:0000256" key="5">
    <source>
        <dbReference type="ARBA" id="ARBA00023163"/>
    </source>
</evidence>
<evidence type="ECO:0000259" key="8">
    <source>
        <dbReference type="PROSITE" id="PS50858"/>
    </source>
</evidence>
<dbReference type="InterPro" id="IPR005607">
    <property type="entry name" value="BSD_dom"/>
</dbReference>
<evidence type="ECO:0000256" key="1">
    <source>
        <dbReference type="ARBA" id="ARBA00004123"/>
    </source>
</evidence>
<proteinExistence type="inferred from homology"/>
<dbReference type="EMBL" id="JAEUBF010000637">
    <property type="protein sequence ID" value="KAH3676355.1"/>
    <property type="molecule type" value="Genomic_DNA"/>
</dbReference>
<sequence length="586" mass="66971">MSLISGAATYKKKSGLVTIYEDRSPSILQWRAADNEVEFPSVEMVLSTITQMKATPATSEVMKLMIITKASEGAEPVNYVFTFGNRLVMDNVKDALQQIVARYKSAAQATQFVNDSKEKEKPLINTTFLDDALDTKKLLKNHQLQQKLLLDDKTLMATFKEAVMKQGLDPQEFWTTRVHLLRAFALSNSQKRGPYNVLSTIKPTATSDNQVNVSVTREKIHAIFEQYPVVRKAYDDNVPRLSEGEFWSRFFSSKLFRKLRGEKVATNVRGDFILDKYISMDVDYEEHEDEQLNHKVNKIIDLEGNQEDDPSKLGNAPDMTMKPNAVPETVSVLRSMNRLSQKMMMSLEHEYSRAATPESKSKEAEEDEKIRQEMQFADLETPQKIEYMEIHVKQEGQKNPDQVQSNGQLSRQQYADNVRKLKRSLEESPIELLDVFNEKKKPHIEAASKEIIHLVKTNAKQSKQSWHIYRSLEEQSNHEVVDEIDNSFDKVLLEQLRITHATSVEFLRHFWLHFSSGDEKSINQIKSLSGSLAKSIERIKVVTDSIQDPKIKEQSAIFFKPTKDSLTNAILKYNGAVKESSNGSVL</sequence>
<keyword evidence="6" id="KW-0539">Nucleus</keyword>
<comment type="subcellular location">
    <subcellularLocation>
        <location evidence="1">Nucleus</location>
    </subcellularLocation>
</comment>
<dbReference type="InterPro" id="IPR011993">
    <property type="entry name" value="PH-like_dom_sf"/>
</dbReference>
<keyword evidence="3" id="KW-0677">Repeat</keyword>